<dbReference type="KEGG" id="pmq:PM3016_5840"/>
<dbReference type="EMBL" id="CP003235">
    <property type="protein sequence ID" value="AFC32512.1"/>
    <property type="molecule type" value="Genomic_DNA"/>
</dbReference>
<sequence>MHPRIKENQPSFSLNSSKSCTQCGEAMEELFDCHISTCSTCRGYTFYDIKPSGFAPLKPPVSS</sequence>
<dbReference type="RefSeq" id="WP_014371831.1">
    <property type="nucleotide sequence ID" value="NC_016935.1"/>
</dbReference>
<dbReference type="InterPro" id="IPR025432">
    <property type="entry name" value="YhfH-like"/>
</dbReference>
<dbReference type="Pfam" id="PF14149">
    <property type="entry name" value="YhfH"/>
    <property type="match status" value="1"/>
</dbReference>
<proteinExistence type="predicted"/>
<name>H6NND3_9BACL</name>
<dbReference type="Proteomes" id="UP000007523">
    <property type="component" value="Chromosome"/>
</dbReference>
<accession>H6NND3</accession>
<evidence type="ECO:0000313" key="2">
    <source>
        <dbReference type="Proteomes" id="UP000007523"/>
    </source>
</evidence>
<organism evidence="1 2">
    <name type="scientific">Paenibacillus mucilaginosus 3016</name>
    <dbReference type="NCBI Taxonomy" id="1116391"/>
    <lineage>
        <taxon>Bacteria</taxon>
        <taxon>Bacillati</taxon>
        <taxon>Bacillota</taxon>
        <taxon>Bacilli</taxon>
        <taxon>Bacillales</taxon>
        <taxon>Paenibacillaceae</taxon>
        <taxon>Paenibacillus</taxon>
    </lineage>
</organism>
<dbReference type="HOGENOM" id="CLU_2918292_0_0_9"/>
<dbReference type="AlphaFoldDB" id="H6NND3"/>
<evidence type="ECO:0008006" key="3">
    <source>
        <dbReference type="Google" id="ProtNLM"/>
    </source>
</evidence>
<evidence type="ECO:0000313" key="1">
    <source>
        <dbReference type="EMBL" id="AFC32512.1"/>
    </source>
</evidence>
<gene>
    <name evidence="1" type="ORF">PM3016_5840</name>
</gene>
<protein>
    <recommendedName>
        <fullName evidence="3">YhfH</fullName>
    </recommendedName>
</protein>
<reference evidence="1 2" key="1">
    <citation type="journal article" date="2012" name="J. Bacteriol.">
        <title>Complete Genome Sequence of Paenibacillus mucilaginosus 3016, a Bacterium Functional as Microbial Fertilizer.</title>
        <authorList>
            <person name="Ma M."/>
            <person name="Wang Z."/>
            <person name="Li L."/>
            <person name="Jiang X."/>
            <person name="Guan D."/>
            <person name="Cao F."/>
            <person name="Chen H."/>
            <person name="Wang X."/>
            <person name="Shen D."/>
            <person name="Du B."/>
            <person name="Li J."/>
        </authorList>
    </citation>
    <scope>NUCLEOTIDE SEQUENCE [LARGE SCALE GENOMIC DNA]</scope>
    <source>
        <strain evidence="1 2">3016</strain>
    </source>
</reference>
<keyword evidence="2" id="KW-1185">Reference proteome</keyword>